<evidence type="ECO:0000256" key="7">
    <source>
        <dbReference type="ARBA" id="ARBA00022777"/>
    </source>
</evidence>
<dbReference type="CDD" id="cd01170">
    <property type="entry name" value="THZ_kinase"/>
    <property type="match status" value="1"/>
</dbReference>
<evidence type="ECO:0000256" key="9">
    <source>
        <dbReference type="ARBA" id="ARBA00022842"/>
    </source>
</evidence>
<dbReference type="EC" id="2.7.1.50" evidence="11"/>
<sequence>MVTKQHLLEKVRTQKPLIHNITNIVVANFQANGLIALGASPIMAQAIEEVAAMSSHADCTVLNIGTLDHANVLAMIIAGKSANQKGTPVVLDPVGVGASEFRKQSIANILREVKVTIIRCNAGELAALANVDWQAKGVDAGEGQLDVQNVAEQVAKQHNCIVAVTGVKDTVTDGQTTFQIEGGHNLMPLITGSGCLLSAVTGAFLAVADGQNLQATATALAFYKQVGENAAQNAIAPGTFAVELINSLYSFTSEDLRDNMTIVENTGIQL</sequence>
<protein>
    <recommendedName>
        <fullName evidence="11">Hydroxyethylthiazole kinase</fullName>
        <ecNumber evidence="11">2.7.1.50</ecNumber>
    </recommendedName>
    <alternativeName>
        <fullName evidence="11">4-methyl-5-beta-hydroxyethylthiazole kinase</fullName>
        <shortName evidence="11">TH kinase</shortName>
        <shortName evidence="11">Thz kinase</shortName>
    </alternativeName>
</protein>
<dbReference type="EMBL" id="JAEOAH010000006">
    <property type="protein sequence ID" value="MBK3494666.1"/>
    <property type="molecule type" value="Genomic_DNA"/>
</dbReference>
<dbReference type="InterPro" id="IPR000417">
    <property type="entry name" value="Hyethyz_kinase"/>
</dbReference>
<dbReference type="InterPro" id="IPR029056">
    <property type="entry name" value="Ribokinase-like"/>
</dbReference>
<evidence type="ECO:0000256" key="6">
    <source>
        <dbReference type="ARBA" id="ARBA00022741"/>
    </source>
</evidence>
<keyword evidence="4 11" id="KW-0808">Transferase</keyword>
<accession>A0ABS1H5K3</accession>
<feature type="binding site" evidence="11">
    <location>
        <position position="119"/>
    </location>
    <ligand>
        <name>ATP</name>
        <dbReference type="ChEBI" id="CHEBI:30616"/>
    </ligand>
</feature>
<evidence type="ECO:0000256" key="1">
    <source>
        <dbReference type="ARBA" id="ARBA00001771"/>
    </source>
</evidence>
<keyword evidence="6 11" id="KW-0547">Nucleotide-binding</keyword>
<comment type="pathway">
    <text evidence="3 11">Cofactor biosynthesis; thiamine diphosphate biosynthesis; 4-methyl-5-(2-phosphoethyl)-thiazole from 5-(2-hydroxyethyl)-4-methylthiazole: step 1/1.</text>
</comment>
<evidence type="ECO:0000256" key="4">
    <source>
        <dbReference type="ARBA" id="ARBA00022679"/>
    </source>
</evidence>
<comment type="cofactor">
    <cofactor evidence="2 11">
        <name>Mg(2+)</name>
        <dbReference type="ChEBI" id="CHEBI:18420"/>
    </cofactor>
</comment>
<comment type="caution">
    <text evidence="12">The sequence shown here is derived from an EMBL/GenBank/DDBJ whole genome shotgun (WGS) entry which is preliminary data.</text>
</comment>
<evidence type="ECO:0000313" key="12">
    <source>
        <dbReference type="EMBL" id="MBK3494666.1"/>
    </source>
</evidence>
<evidence type="ECO:0000256" key="10">
    <source>
        <dbReference type="ARBA" id="ARBA00022977"/>
    </source>
</evidence>
<dbReference type="Pfam" id="PF02110">
    <property type="entry name" value="HK"/>
    <property type="match status" value="1"/>
</dbReference>
<dbReference type="PRINTS" id="PR01099">
    <property type="entry name" value="HYETHTZKNASE"/>
</dbReference>
<dbReference type="GO" id="GO:0004417">
    <property type="term" value="F:hydroxyethylthiazole kinase activity"/>
    <property type="evidence" value="ECO:0007669"/>
    <property type="project" value="UniProtKB-EC"/>
</dbReference>
<keyword evidence="5 11" id="KW-0479">Metal-binding</keyword>
<feature type="binding site" evidence="11">
    <location>
        <position position="192"/>
    </location>
    <ligand>
        <name>substrate</name>
    </ligand>
</feature>
<evidence type="ECO:0000313" key="13">
    <source>
        <dbReference type="Proteomes" id="UP000618943"/>
    </source>
</evidence>
<feature type="binding site" evidence="11">
    <location>
        <position position="165"/>
    </location>
    <ligand>
        <name>ATP</name>
        <dbReference type="ChEBI" id="CHEBI:30616"/>
    </ligand>
</feature>
<dbReference type="Proteomes" id="UP000618943">
    <property type="component" value="Unassembled WGS sequence"/>
</dbReference>
<comment type="similarity">
    <text evidence="11">Belongs to the Thz kinase family.</text>
</comment>
<evidence type="ECO:0000256" key="3">
    <source>
        <dbReference type="ARBA" id="ARBA00004868"/>
    </source>
</evidence>
<keyword evidence="9 11" id="KW-0460">Magnesium</keyword>
<keyword evidence="7 11" id="KW-0418">Kinase</keyword>
<dbReference type="PIRSF" id="PIRSF000513">
    <property type="entry name" value="Thz_kinase"/>
    <property type="match status" value="1"/>
</dbReference>
<dbReference type="SUPFAM" id="SSF53613">
    <property type="entry name" value="Ribokinase-like"/>
    <property type="match status" value="1"/>
</dbReference>
<reference evidence="12 13" key="1">
    <citation type="submission" date="2020-12" db="EMBL/GenBank/DDBJ databases">
        <title>YIM B01967 draft genome.</title>
        <authorList>
            <person name="Yan X."/>
        </authorList>
    </citation>
    <scope>NUCLEOTIDE SEQUENCE [LARGE SCALE GENOMIC DNA]</scope>
    <source>
        <strain evidence="12 13">YIM B01967</strain>
    </source>
</reference>
<organism evidence="12 13">
    <name type="scientific">Viridibacillus soli</name>
    <dbReference type="NCBI Taxonomy" id="2798301"/>
    <lineage>
        <taxon>Bacteria</taxon>
        <taxon>Bacillati</taxon>
        <taxon>Bacillota</taxon>
        <taxon>Bacilli</taxon>
        <taxon>Bacillales</taxon>
        <taxon>Caryophanaceae</taxon>
        <taxon>Viridibacillus</taxon>
    </lineage>
</organism>
<dbReference type="NCBIfam" id="TIGR00694">
    <property type="entry name" value="thiM"/>
    <property type="match status" value="1"/>
</dbReference>
<dbReference type="HAMAP" id="MF_00228">
    <property type="entry name" value="Thz_kinase"/>
    <property type="match status" value="1"/>
</dbReference>
<dbReference type="NCBIfam" id="NF006830">
    <property type="entry name" value="PRK09355.1"/>
    <property type="match status" value="1"/>
</dbReference>
<evidence type="ECO:0000256" key="5">
    <source>
        <dbReference type="ARBA" id="ARBA00022723"/>
    </source>
</evidence>
<evidence type="ECO:0000256" key="8">
    <source>
        <dbReference type="ARBA" id="ARBA00022840"/>
    </source>
</evidence>
<gene>
    <name evidence="11 12" type="primary">thiM</name>
    <name evidence="12" type="ORF">JFL43_07310</name>
</gene>
<name>A0ABS1H5K3_9BACL</name>
<keyword evidence="10 11" id="KW-0784">Thiamine biosynthesis</keyword>
<keyword evidence="8 11" id="KW-0067">ATP-binding</keyword>
<evidence type="ECO:0000256" key="2">
    <source>
        <dbReference type="ARBA" id="ARBA00001946"/>
    </source>
</evidence>
<feature type="binding site" evidence="11">
    <location>
        <position position="43"/>
    </location>
    <ligand>
        <name>substrate</name>
    </ligand>
</feature>
<proteinExistence type="inferred from homology"/>
<comment type="catalytic activity">
    <reaction evidence="1 11">
        <text>5-(2-hydroxyethyl)-4-methylthiazole + ATP = 4-methyl-5-(2-phosphooxyethyl)-thiazole + ADP + H(+)</text>
        <dbReference type="Rhea" id="RHEA:24212"/>
        <dbReference type="ChEBI" id="CHEBI:15378"/>
        <dbReference type="ChEBI" id="CHEBI:17957"/>
        <dbReference type="ChEBI" id="CHEBI:30616"/>
        <dbReference type="ChEBI" id="CHEBI:58296"/>
        <dbReference type="ChEBI" id="CHEBI:456216"/>
        <dbReference type="EC" id="2.7.1.50"/>
    </reaction>
</comment>
<comment type="function">
    <text evidence="11">Catalyzes the phosphorylation of the hydroxyl group of 4-methyl-5-beta-hydroxyethylthiazole (THZ).</text>
</comment>
<dbReference type="Gene3D" id="3.40.1190.20">
    <property type="match status" value="1"/>
</dbReference>
<keyword evidence="13" id="KW-1185">Reference proteome</keyword>
<evidence type="ECO:0000256" key="11">
    <source>
        <dbReference type="HAMAP-Rule" id="MF_00228"/>
    </source>
</evidence>